<evidence type="ECO:0000313" key="11">
    <source>
        <dbReference type="Proteomes" id="UP000256601"/>
    </source>
</evidence>
<sequence>MWGFFGGAKKQDPKDTIISLRQQIIVLNKKNDNLIVQIQEQENLARKHVTTNKLMAKNALKKKKNLEKQQETVQGSIDSLQTSINTLETANLNLETMKAMQEGAKAMKQIHGNMNIDKVDKIMDETRDQVALSEEVSEAISRPYANAYDDEELEDELEALEQETLEGELTNAGHVKQDGVQVTPHDLPAAPNQVPAEEEDDEEEELRRLQREMAL</sequence>
<name>A0A1D8NBF2_YARLL</name>
<evidence type="ECO:0000256" key="1">
    <source>
        <dbReference type="ARBA" id="ARBA00004177"/>
    </source>
</evidence>
<evidence type="ECO:0000256" key="7">
    <source>
        <dbReference type="SAM" id="MobiDB-lite"/>
    </source>
</evidence>
<feature type="coiled-coil region" evidence="6">
    <location>
        <begin position="24"/>
        <end position="76"/>
    </location>
</feature>
<evidence type="ECO:0000256" key="3">
    <source>
        <dbReference type="ARBA" id="ARBA00022753"/>
    </source>
</evidence>
<protein>
    <recommendedName>
        <fullName evidence="4">Vacuolar-sorting protein SNF7</fullName>
    </recommendedName>
    <alternativeName>
        <fullName evidence="5">Vacuolar protein-sorting-associated protein 32</fullName>
    </alternativeName>
</protein>
<dbReference type="Proteomes" id="UP000182444">
    <property type="component" value="Chromosome 1C"/>
</dbReference>
<proteinExistence type="inferred from homology"/>
<dbReference type="VEuPathDB" id="FungiDB:YALI1_C23050g"/>
<dbReference type="InterPro" id="IPR005024">
    <property type="entry name" value="Snf7_fam"/>
</dbReference>
<dbReference type="SMR" id="A0A1D8NBF2"/>
<evidence type="ECO:0000256" key="5">
    <source>
        <dbReference type="ARBA" id="ARBA00042586"/>
    </source>
</evidence>
<dbReference type="Gene3D" id="1.10.287.1060">
    <property type="entry name" value="ESAT-6-like"/>
    <property type="match status" value="1"/>
</dbReference>
<dbReference type="GO" id="GO:1904669">
    <property type="term" value="P:ATP export"/>
    <property type="evidence" value="ECO:0007669"/>
    <property type="project" value="EnsemblFungi"/>
</dbReference>
<evidence type="ECO:0000256" key="6">
    <source>
        <dbReference type="SAM" id="Coils"/>
    </source>
</evidence>
<evidence type="ECO:0000313" key="9">
    <source>
        <dbReference type="EMBL" id="RDW23733.1"/>
    </source>
</evidence>
<dbReference type="AlphaFoldDB" id="A0A1D8NBF2"/>
<keyword evidence="3" id="KW-0967">Endosome</keyword>
<dbReference type="PANTHER" id="PTHR22761">
    <property type="entry name" value="CHARGED MULTIVESICULAR BODY PROTEIN"/>
    <property type="match status" value="1"/>
</dbReference>
<evidence type="ECO:0000313" key="10">
    <source>
        <dbReference type="Proteomes" id="UP000182444"/>
    </source>
</evidence>
<gene>
    <name evidence="9" type="ORF">B0I71DRAFT_135487</name>
    <name evidence="8" type="ORF">YALI1_C23050g</name>
</gene>
<dbReference type="OrthoDB" id="5592979at2759"/>
<dbReference type="OMA" id="MKQIHGG"/>
<reference evidence="9 11" key="2">
    <citation type="submission" date="2018-07" db="EMBL/GenBank/DDBJ databases">
        <title>Draft Genome Assemblies for Five Robust Yarrowia lipolytica Strains Exhibiting High Lipid Production and Pentose Sugar Utilization and Sugar Alcohol Secretion from Undetoxified Lignocellulosic Biomass Hydrolysates.</title>
        <authorList>
            <consortium name="DOE Joint Genome Institute"/>
            <person name="Walker C."/>
            <person name="Ryu S."/>
            <person name="Na H."/>
            <person name="Zane M."/>
            <person name="LaButti K."/>
            <person name="Lipzen A."/>
            <person name="Haridas S."/>
            <person name="Barry K."/>
            <person name="Grigoriev I.V."/>
            <person name="Quarterman J."/>
            <person name="Slininger P."/>
            <person name="Dien B."/>
            <person name="Trinh C.T."/>
        </authorList>
    </citation>
    <scope>NUCLEOTIDE SEQUENCE [LARGE SCALE GENOMIC DNA]</scope>
    <source>
        <strain evidence="9 11">YB392</strain>
    </source>
</reference>
<dbReference type="GO" id="GO:0000815">
    <property type="term" value="C:ESCRT III complex"/>
    <property type="evidence" value="ECO:0007669"/>
    <property type="project" value="EnsemblFungi"/>
</dbReference>
<dbReference type="GeneID" id="2909244"/>
<dbReference type="RefSeq" id="XP_501889.1">
    <property type="nucleotide sequence ID" value="XM_501889.1"/>
</dbReference>
<organism evidence="8 10">
    <name type="scientific">Yarrowia lipolytica</name>
    <name type="common">Candida lipolytica</name>
    <dbReference type="NCBI Taxonomy" id="4952"/>
    <lineage>
        <taxon>Eukaryota</taxon>
        <taxon>Fungi</taxon>
        <taxon>Dikarya</taxon>
        <taxon>Ascomycota</taxon>
        <taxon>Saccharomycotina</taxon>
        <taxon>Dipodascomycetes</taxon>
        <taxon>Dipodascales</taxon>
        <taxon>Dipodascales incertae sedis</taxon>
        <taxon>Yarrowia</taxon>
    </lineage>
</organism>
<dbReference type="GO" id="GO:0007031">
    <property type="term" value="P:peroxisome organization"/>
    <property type="evidence" value="ECO:0007669"/>
    <property type="project" value="EnsemblFungi"/>
</dbReference>
<comment type="similarity">
    <text evidence="2">Belongs to the SNF7 family.</text>
</comment>
<evidence type="ECO:0000256" key="2">
    <source>
        <dbReference type="ARBA" id="ARBA00006190"/>
    </source>
</evidence>
<dbReference type="VEuPathDB" id="FungiDB:YALI0_C16027g"/>
<dbReference type="EMBL" id="KZ857343">
    <property type="protein sequence ID" value="RDW23733.1"/>
    <property type="molecule type" value="Genomic_DNA"/>
</dbReference>
<dbReference type="eggNOG" id="KOG1656">
    <property type="taxonomic scope" value="Eukaryota"/>
</dbReference>
<comment type="subcellular location">
    <subcellularLocation>
        <location evidence="1">Endosome</location>
    </subcellularLocation>
</comment>
<dbReference type="GO" id="GO:0042802">
    <property type="term" value="F:identical protein binding"/>
    <property type="evidence" value="ECO:0007669"/>
    <property type="project" value="EnsemblFungi"/>
</dbReference>
<accession>A0A1D8NBF2</accession>
<dbReference type="GO" id="GO:0005829">
    <property type="term" value="C:cytosol"/>
    <property type="evidence" value="ECO:0007669"/>
    <property type="project" value="EnsemblFungi"/>
</dbReference>
<dbReference type="Pfam" id="PF03357">
    <property type="entry name" value="Snf7"/>
    <property type="match status" value="1"/>
</dbReference>
<dbReference type="Proteomes" id="UP000256601">
    <property type="component" value="Unassembled WGS sequence"/>
</dbReference>
<evidence type="ECO:0000313" key="8">
    <source>
        <dbReference type="EMBL" id="AOW02953.1"/>
    </source>
</evidence>
<dbReference type="GO" id="GO:0070676">
    <property type="term" value="P:intralumenal vesicle formation"/>
    <property type="evidence" value="ECO:0007669"/>
    <property type="project" value="EnsemblFungi"/>
</dbReference>
<feature type="region of interest" description="Disordered" evidence="7">
    <location>
        <begin position="182"/>
        <end position="215"/>
    </location>
</feature>
<keyword evidence="6" id="KW-0175">Coiled coil</keyword>
<evidence type="ECO:0000256" key="4">
    <source>
        <dbReference type="ARBA" id="ARBA00040017"/>
    </source>
</evidence>
<dbReference type="EMBL" id="CP017555">
    <property type="protein sequence ID" value="AOW02953.1"/>
    <property type="molecule type" value="Genomic_DNA"/>
</dbReference>
<dbReference type="PANTHER" id="PTHR22761:SF10">
    <property type="entry name" value="GH13992P"/>
    <property type="match status" value="1"/>
</dbReference>
<dbReference type="GO" id="GO:0043328">
    <property type="term" value="P:protein transport to vacuole involved in ubiquitin-dependent protein catabolic process via the multivesicular body sorting pathway"/>
    <property type="evidence" value="ECO:0007669"/>
    <property type="project" value="EnsemblFungi"/>
</dbReference>
<dbReference type="GO" id="GO:0061709">
    <property type="term" value="P:reticulophagy"/>
    <property type="evidence" value="ECO:0007669"/>
    <property type="project" value="EnsemblFungi"/>
</dbReference>
<dbReference type="GO" id="GO:0005771">
    <property type="term" value="C:multivesicular body"/>
    <property type="evidence" value="ECO:0007669"/>
    <property type="project" value="TreeGrafter"/>
</dbReference>
<feature type="compositionally biased region" description="Basic and acidic residues" evidence="7">
    <location>
        <begin position="205"/>
        <end position="215"/>
    </location>
</feature>
<dbReference type="KEGG" id="yli:2909244"/>
<dbReference type="Gene3D" id="6.10.250.1710">
    <property type="match status" value="1"/>
</dbReference>
<dbReference type="GO" id="GO:0009898">
    <property type="term" value="C:cytoplasmic side of plasma membrane"/>
    <property type="evidence" value="ECO:0007669"/>
    <property type="project" value="TreeGrafter"/>
</dbReference>
<reference evidence="8 10" key="1">
    <citation type="journal article" date="2016" name="PLoS ONE">
        <title>Sequence Assembly of Yarrowia lipolytica Strain W29/CLIB89 Shows Transposable Element Diversity.</title>
        <authorList>
            <person name="Magnan C."/>
            <person name="Yu J."/>
            <person name="Chang I."/>
            <person name="Jahn E."/>
            <person name="Kanomata Y."/>
            <person name="Wu J."/>
            <person name="Zeller M."/>
            <person name="Oakes M."/>
            <person name="Baldi P."/>
            <person name="Sandmeyer S."/>
        </authorList>
    </citation>
    <scope>NUCLEOTIDE SEQUENCE [LARGE SCALE GENOMIC DNA]</scope>
    <source>
        <strain evidence="8">CLIB89</strain>
        <strain evidence="10">CLIB89(W29)</strain>
    </source>
</reference>